<keyword evidence="3" id="KW-0722">Serine protease inhibitor</keyword>
<keyword evidence="7" id="KW-1185">Reference proteome</keyword>
<accession>A0A226ECS1</accession>
<dbReference type="Proteomes" id="UP000198287">
    <property type="component" value="Unassembled WGS sequence"/>
</dbReference>
<dbReference type="Pfam" id="PF00079">
    <property type="entry name" value="Serpin"/>
    <property type="match status" value="1"/>
</dbReference>
<protein>
    <submittedName>
        <fullName evidence="6">Leukocyte elastase inhibitor</fullName>
    </submittedName>
</protein>
<dbReference type="InterPro" id="IPR042178">
    <property type="entry name" value="Serpin_sf_1"/>
</dbReference>
<dbReference type="PANTHER" id="PTHR11461">
    <property type="entry name" value="SERINE PROTEASE INHIBITOR, SERPIN"/>
    <property type="match status" value="1"/>
</dbReference>
<dbReference type="GO" id="GO:0004867">
    <property type="term" value="F:serine-type endopeptidase inhibitor activity"/>
    <property type="evidence" value="ECO:0007669"/>
    <property type="project" value="UniProtKB-KW"/>
</dbReference>
<dbReference type="SUPFAM" id="SSF56574">
    <property type="entry name" value="Serpins"/>
    <property type="match status" value="1"/>
</dbReference>
<dbReference type="PANTHER" id="PTHR11461:SF211">
    <property type="entry name" value="GH10112P-RELATED"/>
    <property type="match status" value="1"/>
</dbReference>
<dbReference type="OrthoDB" id="671595at2759"/>
<dbReference type="STRING" id="158441.A0A226ECS1"/>
<dbReference type="InterPro" id="IPR023796">
    <property type="entry name" value="Serpin_dom"/>
</dbReference>
<dbReference type="Gene3D" id="3.30.497.10">
    <property type="entry name" value="Antithrombin, subunit I, domain 2"/>
    <property type="match status" value="1"/>
</dbReference>
<evidence type="ECO:0000313" key="6">
    <source>
        <dbReference type="EMBL" id="OXA55239.1"/>
    </source>
</evidence>
<organism evidence="6 7">
    <name type="scientific">Folsomia candida</name>
    <name type="common">Springtail</name>
    <dbReference type="NCBI Taxonomy" id="158441"/>
    <lineage>
        <taxon>Eukaryota</taxon>
        <taxon>Metazoa</taxon>
        <taxon>Ecdysozoa</taxon>
        <taxon>Arthropoda</taxon>
        <taxon>Hexapoda</taxon>
        <taxon>Collembola</taxon>
        <taxon>Entomobryomorpha</taxon>
        <taxon>Isotomoidea</taxon>
        <taxon>Isotomidae</taxon>
        <taxon>Proisotominae</taxon>
        <taxon>Folsomia</taxon>
    </lineage>
</organism>
<dbReference type="SMART" id="SM00093">
    <property type="entry name" value="SERPIN"/>
    <property type="match status" value="1"/>
</dbReference>
<dbReference type="EMBL" id="LNIX01000004">
    <property type="protein sequence ID" value="OXA55239.1"/>
    <property type="molecule type" value="Genomic_DNA"/>
</dbReference>
<evidence type="ECO:0000256" key="4">
    <source>
        <dbReference type="RuleBase" id="RU000411"/>
    </source>
</evidence>
<comment type="caution">
    <text evidence="6">The sequence shown here is derived from an EMBL/GenBank/DDBJ whole genome shotgun (WGS) entry which is preliminary data.</text>
</comment>
<keyword evidence="2" id="KW-0646">Protease inhibitor</keyword>
<comment type="similarity">
    <text evidence="1 4">Belongs to the serpin family.</text>
</comment>
<proteinExistence type="inferred from homology"/>
<dbReference type="AlphaFoldDB" id="A0A226ECS1"/>
<name>A0A226ECS1_FOLCA</name>
<evidence type="ECO:0000256" key="3">
    <source>
        <dbReference type="ARBA" id="ARBA00022900"/>
    </source>
</evidence>
<sequence>MAAASNTTTSSASSHSLSEVPEVKAVSAANTTFSLDLFNGLKEQFPSNLIYSPFSLSAVVAMVQVGARGETASEIATVFHYPTDMITLGKGYTSVLASFQTTNEGYTLSSANRLYTNVGFRIKADYSKAVKDNFLAEVEQLDFAQNVASAGTINAWVEETTHGKIKDLIPPGMIDSVEKGFLISVSLRHRCSFTVTTSSCFLSSPTFPHIQRKLLSILGEEGETESFSSPSGHFVERKEMMPLERVVLSERKRKERGDDYEVVTIKHQNLKSTENPQPPTNRWVLCGTYSIPKSWKSALHFHPLLETPLETSLGYGIDPTYLMG</sequence>
<reference evidence="6 7" key="1">
    <citation type="submission" date="2015-12" db="EMBL/GenBank/DDBJ databases">
        <title>The genome of Folsomia candida.</title>
        <authorList>
            <person name="Faddeeva A."/>
            <person name="Derks M.F."/>
            <person name="Anvar Y."/>
            <person name="Smit S."/>
            <person name="Van Straalen N."/>
            <person name="Roelofs D."/>
        </authorList>
    </citation>
    <scope>NUCLEOTIDE SEQUENCE [LARGE SCALE GENOMIC DNA]</scope>
    <source>
        <strain evidence="6 7">VU population</strain>
        <tissue evidence="6">Whole body</tissue>
    </source>
</reference>
<evidence type="ECO:0000313" key="7">
    <source>
        <dbReference type="Proteomes" id="UP000198287"/>
    </source>
</evidence>
<dbReference type="GO" id="GO:0005615">
    <property type="term" value="C:extracellular space"/>
    <property type="evidence" value="ECO:0007669"/>
    <property type="project" value="InterPro"/>
</dbReference>
<feature type="domain" description="Serpin" evidence="5">
    <location>
        <begin position="35"/>
        <end position="292"/>
    </location>
</feature>
<evidence type="ECO:0000256" key="2">
    <source>
        <dbReference type="ARBA" id="ARBA00022690"/>
    </source>
</evidence>
<dbReference type="InterPro" id="IPR036186">
    <property type="entry name" value="Serpin_sf"/>
</dbReference>
<evidence type="ECO:0000259" key="5">
    <source>
        <dbReference type="SMART" id="SM00093"/>
    </source>
</evidence>
<evidence type="ECO:0000256" key="1">
    <source>
        <dbReference type="ARBA" id="ARBA00009500"/>
    </source>
</evidence>
<dbReference type="InterPro" id="IPR000215">
    <property type="entry name" value="Serpin_fam"/>
</dbReference>
<gene>
    <name evidence="6" type="ORF">Fcan01_09459</name>
</gene>